<name>A0A1G2DUU9_9BACT</name>
<sequence length="59" mass="7017">MGKKVIRSGTQFLGHALLPSEKQAHFLGKFEHIKIYMLDRAICLRMVHKNWFLRFYPTI</sequence>
<dbReference type="AlphaFoldDB" id="A0A1G2DUU9"/>
<evidence type="ECO:0000313" key="1">
    <source>
        <dbReference type="EMBL" id="OGZ17409.1"/>
    </source>
</evidence>
<dbReference type="Proteomes" id="UP000176752">
    <property type="component" value="Unassembled WGS sequence"/>
</dbReference>
<protein>
    <submittedName>
        <fullName evidence="1">Uncharacterized protein</fullName>
    </submittedName>
</protein>
<gene>
    <name evidence="1" type="ORF">A2Z78_00680</name>
</gene>
<organism evidence="1 2">
    <name type="scientific">Candidatus Nealsonbacteria bacterium RBG_13_36_15</name>
    <dbReference type="NCBI Taxonomy" id="1801660"/>
    <lineage>
        <taxon>Bacteria</taxon>
        <taxon>Candidatus Nealsoniibacteriota</taxon>
    </lineage>
</organism>
<accession>A0A1G2DUU9</accession>
<dbReference type="EMBL" id="MHLV01000028">
    <property type="protein sequence ID" value="OGZ17409.1"/>
    <property type="molecule type" value="Genomic_DNA"/>
</dbReference>
<evidence type="ECO:0000313" key="2">
    <source>
        <dbReference type="Proteomes" id="UP000176752"/>
    </source>
</evidence>
<dbReference type="STRING" id="1801660.A2Z78_00680"/>
<reference evidence="1 2" key="1">
    <citation type="journal article" date="2016" name="Nat. Commun.">
        <title>Thousands of microbial genomes shed light on interconnected biogeochemical processes in an aquifer system.</title>
        <authorList>
            <person name="Anantharaman K."/>
            <person name="Brown C.T."/>
            <person name="Hug L.A."/>
            <person name="Sharon I."/>
            <person name="Castelle C.J."/>
            <person name="Probst A.J."/>
            <person name="Thomas B.C."/>
            <person name="Singh A."/>
            <person name="Wilkins M.J."/>
            <person name="Karaoz U."/>
            <person name="Brodie E.L."/>
            <person name="Williams K.H."/>
            <person name="Hubbard S.S."/>
            <person name="Banfield J.F."/>
        </authorList>
    </citation>
    <scope>NUCLEOTIDE SEQUENCE [LARGE SCALE GENOMIC DNA]</scope>
</reference>
<comment type="caution">
    <text evidence="1">The sequence shown here is derived from an EMBL/GenBank/DDBJ whole genome shotgun (WGS) entry which is preliminary data.</text>
</comment>
<proteinExistence type="predicted"/>